<evidence type="ECO:0000313" key="1">
    <source>
        <dbReference type="EMBL" id="GKV36255.1"/>
    </source>
</evidence>
<reference evidence="1 2" key="1">
    <citation type="journal article" date="2021" name="Commun. Biol.">
        <title>The genome of Shorea leprosula (Dipterocarpaceae) highlights the ecological relevance of drought in aseasonal tropical rainforests.</title>
        <authorList>
            <person name="Ng K.K.S."/>
            <person name="Kobayashi M.J."/>
            <person name="Fawcett J.A."/>
            <person name="Hatakeyama M."/>
            <person name="Paape T."/>
            <person name="Ng C.H."/>
            <person name="Ang C.C."/>
            <person name="Tnah L.H."/>
            <person name="Lee C.T."/>
            <person name="Nishiyama T."/>
            <person name="Sese J."/>
            <person name="O'Brien M.J."/>
            <person name="Copetti D."/>
            <person name="Mohd Noor M.I."/>
            <person name="Ong R.C."/>
            <person name="Putra M."/>
            <person name="Sireger I.Z."/>
            <person name="Indrioko S."/>
            <person name="Kosugi Y."/>
            <person name="Izuno A."/>
            <person name="Isagi Y."/>
            <person name="Lee S.L."/>
            <person name="Shimizu K.K."/>
        </authorList>
    </citation>
    <scope>NUCLEOTIDE SEQUENCE [LARGE SCALE GENOMIC DNA]</scope>
    <source>
        <strain evidence="1">214</strain>
    </source>
</reference>
<name>A0AAV5LGP3_9ROSI</name>
<keyword evidence="2" id="KW-1185">Reference proteome</keyword>
<dbReference type="EMBL" id="BPVZ01000115">
    <property type="protein sequence ID" value="GKV36255.1"/>
    <property type="molecule type" value="Genomic_DNA"/>
</dbReference>
<sequence>MKRRSKEGITPVNNRSHILWWFNVELDLSSRPSKSW</sequence>
<accession>A0AAV5LGP3</accession>
<proteinExistence type="predicted"/>
<evidence type="ECO:0000313" key="2">
    <source>
        <dbReference type="Proteomes" id="UP001054252"/>
    </source>
</evidence>
<protein>
    <recommendedName>
        <fullName evidence="3">Ycf15</fullName>
    </recommendedName>
</protein>
<gene>
    <name evidence="1" type="ORF">SLEP1_g44403</name>
</gene>
<dbReference type="AlphaFoldDB" id="A0AAV5LGP3"/>
<dbReference type="Proteomes" id="UP001054252">
    <property type="component" value="Unassembled WGS sequence"/>
</dbReference>
<organism evidence="1 2">
    <name type="scientific">Rubroshorea leprosula</name>
    <dbReference type="NCBI Taxonomy" id="152421"/>
    <lineage>
        <taxon>Eukaryota</taxon>
        <taxon>Viridiplantae</taxon>
        <taxon>Streptophyta</taxon>
        <taxon>Embryophyta</taxon>
        <taxon>Tracheophyta</taxon>
        <taxon>Spermatophyta</taxon>
        <taxon>Magnoliopsida</taxon>
        <taxon>eudicotyledons</taxon>
        <taxon>Gunneridae</taxon>
        <taxon>Pentapetalae</taxon>
        <taxon>rosids</taxon>
        <taxon>malvids</taxon>
        <taxon>Malvales</taxon>
        <taxon>Dipterocarpaceae</taxon>
        <taxon>Rubroshorea</taxon>
    </lineage>
</organism>
<evidence type="ECO:0008006" key="3">
    <source>
        <dbReference type="Google" id="ProtNLM"/>
    </source>
</evidence>
<comment type="caution">
    <text evidence="1">The sequence shown here is derived from an EMBL/GenBank/DDBJ whole genome shotgun (WGS) entry which is preliminary data.</text>
</comment>